<evidence type="ECO:0000313" key="2">
    <source>
        <dbReference type="EMBL" id="SEE51434.1"/>
    </source>
</evidence>
<dbReference type="Pfam" id="PF25109">
    <property type="entry name" value="HAD_PNKP"/>
    <property type="match status" value="1"/>
</dbReference>
<dbReference type="InterPro" id="IPR036412">
    <property type="entry name" value="HAD-like_sf"/>
</dbReference>
<protein>
    <recommendedName>
        <fullName evidence="1">Polynucleotide kinase PNKP phosphatase domain-containing protein</fullName>
    </recommendedName>
</protein>
<dbReference type="EMBL" id="FNTI01000001">
    <property type="protein sequence ID" value="SEE52995.1"/>
    <property type="molecule type" value="Genomic_DNA"/>
</dbReference>
<dbReference type="Gene3D" id="3.40.50.1000">
    <property type="entry name" value="HAD superfamily/HAD-like"/>
    <property type="match status" value="1"/>
</dbReference>
<dbReference type="OrthoDB" id="9807890at2"/>
<gene>
    <name evidence="2" type="ORF">SAMN05444171_7808</name>
    <name evidence="3" type="ORF">SAMN05444171_7875</name>
</gene>
<evidence type="ECO:0000313" key="3">
    <source>
        <dbReference type="EMBL" id="SEE52995.1"/>
    </source>
</evidence>
<dbReference type="SUPFAM" id="SSF56784">
    <property type="entry name" value="HAD-like"/>
    <property type="match status" value="1"/>
</dbReference>
<dbReference type="EMBL" id="FNTI01000001">
    <property type="protein sequence ID" value="SEE51434.1"/>
    <property type="molecule type" value="Genomic_DNA"/>
</dbReference>
<feature type="domain" description="Polynucleotide kinase PNKP phosphatase" evidence="1">
    <location>
        <begin position="3"/>
        <end position="144"/>
    </location>
</feature>
<dbReference type="InterPro" id="IPR023214">
    <property type="entry name" value="HAD_sf"/>
</dbReference>
<dbReference type="AlphaFoldDB" id="A0A1H5JG65"/>
<organism evidence="2 4">
    <name type="scientific">Bradyrhizobium lablabi</name>
    <dbReference type="NCBI Taxonomy" id="722472"/>
    <lineage>
        <taxon>Bacteria</taxon>
        <taxon>Pseudomonadati</taxon>
        <taxon>Pseudomonadota</taxon>
        <taxon>Alphaproteobacteria</taxon>
        <taxon>Hyphomicrobiales</taxon>
        <taxon>Nitrobacteraceae</taxon>
        <taxon>Bradyrhizobium</taxon>
    </lineage>
</organism>
<dbReference type="InterPro" id="IPR056782">
    <property type="entry name" value="HAD_PNKP"/>
</dbReference>
<name>A0A1H5JG65_9BRAD</name>
<dbReference type="RefSeq" id="WP_074830508.1">
    <property type="nucleotide sequence ID" value="NZ_FNTI01000001.1"/>
</dbReference>
<dbReference type="Proteomes" id="UP000183208">
    <property type="component" value="Unassembled WGS sequence"/>
</dbReference>
<evidence type="ECO:0000259" key="1">
    <source>
        <dbReference type="Pfam" id="PF25109"/>
    </source>
</evidence>
<sequence length="144" mass="16170">MTDCYVFDIDGTIADCSHRIHHIEKKDWRSFFAACGDDAPIPHIIGLAQDLYRSGRCVVYVSGRSDECSAETEGWLDTHKLPVGPIYMRKAGDHRPDNLVKGELLAKVVADGYRPIMAFDDRNQVVKMWRENGIPCAQVADGDF</sequence>
<proteinExistence type="predicted"/>
<evidence type="ECO:0000313" key="4">
    <source>
        <dbReference type="Proteomes" id="UP000183208"/>
    </source>
</evidence>
<reference evidence="2 4" key="1">
    <citation type="submission" date="2016-10" db="EMBL/GenBank/DDBJ databases">
        <authorList>
            <person name="de Groot N.N."/>
        </authorList>
    </citation>
    <scope>NUCLEOTIDE SEQUENCE [LARGE SCALE GENOMIC DNA]</scope>
    <source>
        <strain evidence="2 4">GAS522</strain>
    </source>
</reference>
<accession>A0A1H5JG65</accession>